<dbReference type="PANTHER" id="PTHR24208">
    <property type="entry name" value="LIM/HOMEOBOX PROTEIN LHX"/>
    <property type="match status" value="1"/>
</dbReference>
<sequence length="320" mass="33285">MKRCARCQAAISSSELVMRARELVFHVACFTCALCHAPLSKGDHFGLREGAVLCRLHYEALPPHGGPHGGPHSPANHDGGCYSPAPPASFRTVPPSPQGMSPGGGGMPPGGLSGALPPGAAMMPMGPHGPMAGGGLPGLPGLPAGPDPTKLPFFNGGVPAVAPAGPRQKGRPRKRKPKELEGITAAMGDMGGDSYLDGPFGPGTPGLHGNSRSKRMRTSFKHHQLRTMKSYFAINHNPDAKDLKQLSQKTGLPKRVLQVWFQNARAKWRRLMLKQEGKGGDKCGGDSPGDMDHGFAGPLGGGPGGPHSPQFILGGSPLEC</sequence>
<keyword evidence="5 10" id="KW-0440">LIM domain</keyword>
<dbReference type="CDD" id="cd09377">
    <property type="entry name" value="LIM2_Lhx2_Lhx9"/>
    <property type="match status" value="1"/>
</dbReference>
<dbReference type="PROSITE" id="PS00478">
    <property type="entry name" value="LIM_DOMAIN_1"/>
    <property type="match status" value="1"/>
</dbReference>
<dbReference type="GO" id="GO:0000981">
    <property type="term" value="F:DNA-binding transcription factor activity, RNA polymerase II-specific"/>
    <property type="evidence" value="ECO:0007669"/>
    <property type="project" value="InterPro"/>
</dbReference>
<comment type="subcellular location">
    <subcellularLocation>
        <location evidence="1 9 11">Nucleus</location>
    </subcellularLocation>
</comment>
<keyword evidence="16" id="KW-1185">Reference proteome</keyword>
<dbReference type="GO" id="GO:0005634">
    <property type="term" value="C:nucleus"/>
    <property type="evidence" value="ECO:0007669"/>
    <property type="project" value="UniProtKB-SubCell"/>
</dbReference>
<dbReference type="InterPro" id="IPR017970">
    <property type="entry name" value="Homeobox_CS"/>
</dbReference>
<evidence type="ECO:0008006" key="17">
    <source>
        <dbReference type="Google" id="ProtNLM"/>
    </source>
</evidence>
<keyword evidence="4 10" id="KW-0862">Zinc</keyword>
<feature type="domain" description="Homeobox" evidence="14">
    <location>
        <begin position="211"/>
        <end position="271"/>
    </location>
</feature>
<dbReference type="Pfam" id="PF00412">
    <property type="entry name" value="LIM"/>
    <property type="match status" value="1"/>
</dbReference>
<feature type="DNA-binding region" description="Homeobox" evidence="9">
    <location>
        <begin position="213"/>
        <end position="272"/>
    </location>
</feature>
<dbReference type="SMART" id="SM00132">
    <property type="entry name" value="LIM"/>
    <property type="match status" value="1"/>
</dbReference>
<dbReference type="CDD" id="cd00086">
    <property type="entry name" value="homeodomain"/>
    <property type="match status" value="1"/>
</dbReference>
<dbReference type="GO" id="GO:0000977">
    <property type="term" value="F:RNA polymerase II transcription regulatory region sequence-specific DNA binding"/>
    <property type="evidence" value="ECO:0007669"/>
    <property type="project" value="TreeGrafter"/>
</dbReference>
<dbReference type="InterPro" id="IPR001356">
    <property type="entry name" value="HD"/>
</dbReference>
<feature type="region of interest" description="Disordered" evidence="12">
    <location>
        <begin position="276"/>
        <end position="320"/>
    </location>
</feature>
<keyword evidence="7 9" id="KW-0371">Homeobox</keyword>
<protein>
    <recommendedName>
        <fullName evidence="17">Protein apterous-like</fullName>
    </recommendedName>
</protein>
<evidence type="ECO:0000256" key="4">
    <source>
        <dbReference type="ARBA" id="ARBA00022833"/>
    </source>
</evidence>
<keyword evidence="3" id="KW-0677">Repeat</keyword>
<dbReference type="PROSITE" id="PS50023">
    <property type="entry name" value="LIM_DOMAIN_2"/>
    <property type="match status" value="1"/>
</dbReference>
<feature type="region of interest" description="Disordered" evidence="12">
    <location>
        <begin position="65"/>
        <end position="117"/>
    </location>
</feature>
<accession>A0AAV7XFC8</accession>
<dbReference type="FunFam" id="2.10.110.10:FF:000136">
    <property type="entry name" value="LIM domain family"/>
    <property type="match status" value="1"/>
</dbReference>
<evidence type="ECO:0000256" key="9">
    <source>
        <dbReference type="PROSITE-ProRule" id="PRU00108"/>
    </source>
</evidence>
<keyword evidence="2 10" id="KW-0479">Metal-binding</keyword>
<dbReference type="InterPro" id="IPR050453">
    <property type="entry name" value="LIM_Homeobox_TF"/>
</dbReference>
<dbReference type="Pfam" id="PF00046">
    <property type="entry name" value="Homeodomain"/>
    <property type="match status" value="1"/>
</dbReference>
<evidence type="ECO:0000256" key="12">
    <source>
        <dbReference type="SAM" id="MobiDB-lite"/>
    </source>
</evidence>
<dbReference type="Gene3D" id="1.10.10.60">
    <property type="entry name" value="Homeodomain-like"/>
    <property type="match status" value="1"/>
</dbReference>
<evidence type="ECO:0000256" key="7">
    <source>
        <dbReference type="ARBA" id="ARBA00023155"/>
    </source>
</evidence>
<dbReference type="Proteomes" id="UP001075354">
    <property type="component" value="Chromosome 10"/>
</dbReference>
<evidence type="ECO:0000256" key="3">
    <source>
        <dbReference type="ARBA" id="ARBA00022737"/>
    </source>
</evidence>
<evidence type="ECO:0000256" key="10">
    <source>
        <dbReference type="PROSITE-ProRule" id="PRU00125"/>
    </source>
</evidence>
<dbReference type="GO" id="GO:0046872">
    <property type="term" value="F:metal ion binding"/>
    <property type="evidence" value="ECO:0007669"/>
    <property type="project" value="UniProtKB-KW"/>
</dbReference>
<evidence type="ECO:0000256" key="5">
    <source>
        <dbReference type="ARBA" id="ARBA00023038"/>
    </source>
</evidence>
<dbReference type="PANTHER" id="PTHR24208:SF168">
    <property type="entry name" value="PROTEIN APTEROUS"/>
    <property type="match status" value="1"/>
</dbReference>
<dbReference type="InterPro" id="IPR009057">
    <property type="entry name" value="Homeodomain-like_sf"/>
</dbReference>
<dbReference type="AlphaFoldDB" id="A0AAV7XFC8"/>
<dbReference type="PROSITE" id="PS50071">
    <property type="entry name" value="HOMEOBOX_2"/>
    <property type="match status" value="1"/>
</dbReference>
<dbReference type="GO" id="GO:0030182">
    <property type="term" value="P:neuron differentiation"/>
    <property type="evidence" value="ECO:0007669"/>
    <property type="project" value="TreeGrafter"/>
</dbReference>
<evidence type="ECO:0000256" key="2">
    <source>
        <dbReference type="ARBA" id="ARBA00022723"/>
    </source>
</evidence>
<feature type="domain" description="LIM zinc-binding" evidence="13">
    <location>
        <begin position="2"/>
        <end position="64"/>
    </location>
</feature>
<evidence type="ECO:0000256" key="11">
    <source>
        <dbReference type="RuleBase" id="RU000682"/>
    </source>
</evidence>
<gene>
    <name evidence="15" type="ORF">ONE63_001282</name>
</gene>
<dbReference type="InterPro" id="IPR001781">
    <property type="entry name" value="Znf_LIM"/>
</dbReference>
<comment type="caution">
    <text evidence="15">The sequence shown here is derived from an EMBL/GenBank/DDBJ whole genome shotgun (WGS) entry which is preliminary data.</text>
</comment>
<evidence type="ECO:0000259" key="13">
    <source>
        <dbReference type="PROSITE" id="PS50023"/>
    </source>
</evidence>
<name>A0AAV7XFC8_9NEOP</name>
<dbReference type="EMBL" id="JAPTSV010000010">
    <property type="protein sequence ID" value="KAJ1523418.1"/>
    <property type="molecule type" value="Genomic_DNA"/>
</dbReference>
<keyword evidence="8 9" id="KW-0539">Nucleus</keyword>
<reference evidence="15" key="1">
    <citation type="submission" date="2022-12" db="EMBL/GenBank/DDBJ databases">
        <title>Chromosome-level genome assembly of the bean flower thrips Megalurothrips usitatus.</title>
        <authorList>
            <person name="Ma L."/>
            <person name="Liu Q."/>
            <person name="Li H."/>
            <person name="Cai W."/>
        </authorList>
    </citation>
    <scope>NUCLEOTIDE SEQUENCE</scope>
    <source>
        <strain evidence="15">Cailab_2022a</strain>
    </source>
</reference>
<proteinExistence type="predicted"/>
<dbReference type="SUPFAM" id="SSF46689">
    <property type="entry name" value="Homeodomain-like"/>
    <property type="match status" value="1"/>
</dbReference>
<dbReference type="SUPFAM" id="SSF57716">
    <property type="entry name" value="Glucocorticoid receptor-like (DNA-binding domain)"/>
    <property type="match status" value="1"/>
</dbReference>
<keyword evidence="6 9" id="KW-0238">DNA-binding</keyword>
<dbReference type="FunFam" id="1.10.10.60:FF:000027">
    <property type="entry name" value="LIM/homeobox protein Lhx9"/>
    <property type="match status" value="1"/>
</dbReference>
<evidence type="ECO:0000313" key="16">
    <source>
        <dbReference type="Proteomes" id="UP001075354"/>
    </source>
</evidence>
<dbReference type="SMART" id="SM00389">
    <property type="entry name" value="HOX"/>
    <property type="match status" value="1"/>
</dbReference>
<dbReference type="PROSITE" id="PS00027">
    <property type="entry name" value="HOMEOBOX_1"/>
    <property type="match status" value="1"/>
</dbReference>
<dbReference type="Gene3D" id="2.10.110.10">
    <property type="entry name" value="Cysteine Rich Protein"/>
    <property type="match status" value="1"/>
</dbReference>
<evidence type="ECO:0000256" key="6">
    <source>
        <dbReference type="ARBA" id="ARBA00023125"/>
    </source>
</evidence>
<organism evidence="15 16">
    <name type="scientific">Megalurothrips usitatus</name>
    <name type="common">bean blossom thrips</name>
    <dbReference type="NCBI Taxonomy" id="439358"/>
    <lineage>
        <taxon>Eukaryota</taxon>
        <taxon>Metazoa</taxon>
        <taxon>Ecdysozoa</taxon>
        <taxon>Arthropoda</taxon>
        <taxon>Hexapoda</taxon>
        <taxon>Insecta</taxon>
        <taxon>Pterygota</taxon>
        <taxon>Neoptera</taxon>
        <taxon>Paraneoptera</taxon>
        <taxon>Thysanoptera</taxon>
        <taxon>Terebrantia</taxon>
        <taxon>Thripoidea</taxon>
        <taxon>Thripidae</taxon>
        <taxon>Megalurothrips</taxon>
    </lineage>
</organism>
<evidence type="ECO:0000313" key="15">
    <source>
        <dbReference type="EMBL" id="KAJ1523418.1"/>
    </source>
</evidence>
<evidence type="ECO:0000256" key="1">
    <source>
        <dbReference type="ARBA" id="ARBA00004123"/>
    </source>
</evidence>
<feature type="compositionally biased region" description="Gly residues" evidence="12">
    <location>
        <begin position="101"/>
        <end position="113"/>
    </location>
</feature>
<evidence type="ECO:0000256" key="8">
    <source>
        <dbReference type="ARBA" id="ARBA00023242"/>
    </source>
</evidence>
<evidence type="ECO:0000259" key="14">
    <source>
        <dbReference type="PROSITE" id="PS50071"/>
    </source>
</evidence>